<reference evidence="2 3" key="1">
    <citation type="submission" date="2016-11" db="EMBL/GenBank/DDBJ databases">
        <title>Whole genomes of Flavobacteriaceae.</title>
        <authorList>
            <person name="Stine C."/>
            <person name="Li C."/>
            <person name="Tadesse D."/>
        </authorList>
    </citation>
    <scope>NUCLEOTIDE SEQUENCE [LARGE SCALE GENOMIC DNA]</scope>
    <source>
        <strain evidence="2 3">CCUG 60112</strain>
    </source>
</reference>
<feature type="transmembrane region" description="Helical" evidence="1">
    <location>
        <begin position="123"/>
        <end position="156"/>
    </location>
</feature>
<dbReference type="RefSeq" id="WP_089058836.1">
    <property type="nucleotide sequence ID" value="NZ_MUHD01000028.1"/>
</dbReference>
<comment type="caution">
    <text evidence="2">The sequence shown here is derived from an EMBL/GenBank/DDBJ whole genome shotgun (WGS) entry which is preliminary data.</text>
</comment>
<feature type="transmembrane region" description="Helical" evidence="1">
    <location>
        <begin position="68"/>
        <end position="88"/>
    </location>
</feature>
<organism evidence="2 3">
    <name type="scientific">Flavobacterium plurextorum</name>
    <dbReference type="NCBI Taxonomy" id="1114867"/>
    <lineage>
        <taxon>Bacteria</taxon>
        <taxon>Pseudomonadati</taxon>
        <taxon>Bacteroidota</taxon>
        <taxon>Flavobacteriia</taxon>
        <taxon>Flavobacteriales</taxon>
        <taxon>Flavobacteriaceae</taxon>
        <taxon>Flavobacterium</taxon>
    </lineage>
</organism>
<name>A0ABX4CT88_9FLAO</name>
<dbReference type="Pfam" id="PF14897">
    <property type="entry name" value="EpsG"/>
    <property type="match status" value="1"/>
</dbReference>
<protein>
    <recommendedName>
        <fullName evidence="4">EpsG family protein</fullName>
    </recommendedName>
</protein>
<evidence type="ECO:0000256" key="1">
    <source>
        <dbReference type="SAM" id="Phobius"/>
    </source>
</evidence>
<keyword evidence="1" id="KW-1133">Transmembrane helix</keyword>
<feature type="transmembrane region" description="Helical" evidence="1">
    <location>
        <begin position="304"/>
        <end position="321"/>
    </location>
</feature>
<evidence type="ECO:0008006" key="4">
    <source>
        <dbReference type="Google" id="ProtNLM"/>
    </source>
</evidence>
<feature type="transmembrane region" description="Helical" evidence="1">
    <location>
        <begin position="162"/>
        <end position="187"/>
    </location>
</feature>
<evidence type="ECO:0000313" key="2">
    <source>
        <dbReference type="EMBL" id="OXB05325.1"/>
    </source>
</evidence>
<keyword evidence="1" id="KW-0812">Transmembrane</keyword>
<proteinExistence type="predicted"/>
<feature type="transmembrane region" description="Helical" evidence="1">
    <location>
        <begin position="276"/>
        <end position="298"/>
    </location>
</feature>
<feature type="transmembrane region" description="Helical" evidence="1">
    <location>
        <begin position="243"/>
        <end position="264"/>
    </location>
</feature>
<dbReference type="Proteomes" id="UP000198381">
    <property type="component" value="Unassembled WGS sequence"/>
</dbReference>
<feature type="transmembrane region" description="Helical" evidence="1">
    <location>
        <begin position="199"/>
        <end position="223"/>
    </location>
</feature>
<keyword evidence="3" id="KW-1185">Reference proteome</keyword>
<feature type="transmembrane region" description="Helical" evidence="1">
    <location>
        <begin position="94"/>
        <end position="111"/>
    </location>
</feature>
<keyword evidence="1" id="KW-0472">Membrane</keyword>
<gene>
    <name evidence="2" type="ORF">B0A81_15355</name>
</gene>
<dbReference type="InterPro" id="IPR049458">
    <property type="entry name" value="EpsG-like"/>
</dbReference>
<accession>A0ABX4CT88</accession>
<feature type="transmembrane region" description="Helical" evidence="1">
    <location>
        <begin position="30"/>
        <end position="47"/>
    </location>
</feature>
<feature type="transmembrane region" description="Helical" evidence="1">
    <location>
        <begin position="328"/>
        <end position="345"/>
    </location>
</feature>
<sequence>MIVYIITFLLFLIFGYLDFCVDLNVKKKNLLYGILFLILVIQVGLRWETGTDWIVYRDNFENTTSIQMVLLGVLDGFEIGYGLFVYLIRDFTDNYAVFLFVHAVIYYLLILKANKQLSPYPIISLLIFYAGTMGVLGSNRQLMALAICLFSLQYVFINKKPFYFFLLVAFASLFHTTAIIFVVYYFLDRDFKKYQIILVLGLSFIIGKTALPSLMFSSFGSMLGGTAAMKAEIYSNTDKIPDASLSLIGLIRRIIYFALFLYNYDKLTRKIKSYRLLFNGFAFGLAFYFLFADTLIILVNRGSLYFNIMESFLLTSQLLLFVPKDRGYVLFFISLYSILLFYQSISAYDDLFIPYEGIFINTDLHREMH</sequence>
<evidence type="ECO:0000313" key="3">
    <source>
        <dbReference type="Proteomes" id="UP000198381"/>
    </source>
</evidence>
<dbReference type="EMBL" id="MUHD01000028">
    <property type="protein sequence ID" value="OXB05325.1"/>
    <property type="molecule type" value="Genomic_DNA"/>
</dbReference>